<dbReference type="Gene3D" id="3.40.50.410">
    <property type="entry name" value="von Willebrand factor, type A domain"/>
    <property type="match status" value="1"/>
</dbReference>
<keyword evidence="1" id="KW-0812">Transmembrane</keyword>
<dbReference type="PROSITE" id="PS50234">
    <property type="entry name" value="VWFA"/>
    <property type="match status" value="1"/>
</dbReference>
<keyword evidence="1" id="KW-0472">Membrane</keyword>
<feature type="transmembrane region" description="Helical" evidence="1">
    <location>
        <begin position="6"/>
        <end position="28"/>
    </location>
</feature>
<keyword evidence="1" id="KW-1133">Transmembrane helix</keyword>
<proteinExistence type="predicted"/>
<dbReference type="PANTHER" id="PTHR22550">
    <property type="entry name" value="SPORE GERMINATION PROTEIN"/>
    <property type="match status" value="1"/>
</dbReference>
<dbReference type="InterPro" id="IPR033881">
    <property type="entry name" value="vWA_BatA_type"/>
</dbReference>
<feature type="domain" description="VWFA" evidence="2">
    <location>
        <begin position="99"/>
        <end position="297"/>
    </location>
</feature>
<keyword evidence="4" id="KW-1185">Reference proteome</keyword>
<evidence type="ECO:0000313" key="4">
    <source>
        <dbReference type="Proteomes" id="UP001203338"/>
    </source>
</evidence>
<dbReference type="EMBL" id="JAMFLX010000008">
    <property type="protein sequence ID" value="MCL6269777.1"/>
    <property type="molecule type" value="Genomic_DNA"/>
</dbReference>
<evidence type="ECO:0000259" key="2">
    <source>
        <dbReference type="PROSITE" id="PS50234"/>
    </source>
</evidence>
<gene>
    <name evidence="3" type="ORF">M3P05_07470</name>
</gene>
<reference evidence="3 4" key="1">
    <citation type="submission" date="2022-05" db="EMBL/GenBank/DDBJ databases">
        <authorList>
            <person name="Park J.-S."/>
        </authorList>
    </citation>
    <scope>NUCLEOTIDE SEQUENCE [LARGE SCALE GENOMIC DNA]</scope>
    <source>
        <strain evidence="3 4">2012CJ34-2</strain>
    </source>
</reference>
<dbReference type="Pfam" id="PF00092">
    <property type="entry name" value="VWA"/>
    <property type="match status" value="1"/>
</dbReference>
<protein>
    <submittedName>
        <fullName evidence="3">VWA domain-containing protein</fullName>
    </submittedName>
</protein>
<dbReference type="SUPFAM" id="SSF53300">
    <property type="entry name" value="vWA-like"/>
    <property type="match status" value="1"/>
</dbReference>
<dbReference type="SMART" id="SM00327">
    <property type="entry name" value="VWA"/>
    <property type="match status" value="1"/>
</dbReference>
<dbReference type="Proteomes" id="UP001203338">
    <property type="component" value="Unassembled WGS sequence"/>
</dbReference>
<comment type="caution">
    <text evidence="3">The sequence shown here is derived from an EMBL/GenBank/DDBJ whole genome shotgun (WGS) entry which is preliminary data.</text>
</comment>
<evidence type="ECO:0000313" key="3">
    <source>
        <dbReference type="EMBL" id="MCL6269777.1"/>
    </source>
</evidence>
<dbReference type="RefSeq" id="WP_249698866.1">
    <property type="nucleotide sequence ID" value="NZ_JAMFLX010000008.1"/>
</dbReference>
<dbReference type="PANTHER" id="PTHR22550:SF18">
    <property type="entry name" value="VWFA DOMAIN-CONTAINING PROTEIN"/>
    <property type="match status" value="1"/>
</dbReference>
<sequence length="345" mass="38193">MSELLRFLSGLEFTLPWILMLLPLPLLVRRFVQPASRRQSALVVPFFADLPLDESLSGTARSRKVPVVFSALAWLMLLLAAAGPRWVGDPIKLPVSGRDTFLAVDLSASMEIEDLKLNGHQVNRLEVIKDVVSRFIDGRKGDRLGLVLFGTQAYLQAPLTFDIETVRTLLNEATIGIAGERTAIGDAIGLSVRQLRKRPKEQRVMILLTDGANTAGNLSPEKAAELAAKEGVTIYTIGVGAEEMIQPGIFGTSFGAQRVNPSADLDEEMLKQIANLSGGRYFRARSTDELKDVYKTIDKMEPVEQAKETFRPVRDLFFWPLSVFFILAGLLAMLSTLNHWVRRSA</sequence>
<dbReference type="InterPro" id="IPR002035">
    <property type="entry name" value="VWF_A"/>
</dbReference>
<dbReference type="CDD" id="cd01467">
    <property type="entry name" value="vWA_BatA_type"/>
    <property type="match status" value="1"/>
</dbReference>
<feature type="transmembrane region" description="Helical" evidence="1">
    <location>
        <begin position="316"/>
        <end position="337"/>
    </location>
</feature>
<organism evidence="3 4">
    <name type="scientific">Parendozoicomonas callyspongiae</name>
    <dbReference type="NCBI Taxonomy" id="2942213"/>
    <lineage>
        <taxon>Bacteria</taxon>
        <taxon>Pseudomonadati</taxon>
        <taxon>Pseudomonadota</taxon>
        <taxon>Gammaproteobacteria</taxon>
        <taxon>Oceanospirillales</taxon>
        <taxon>Endozoicomonadaceae</taxon>
        <taxon>Parendozoicomonas</taxon>
    </lineage>
</organism>
<feature type="transmembrane region" description="Helical" evidence="1">
    <location>
        <begin position="65"/>
        <end position="87"/>
    </location>
</feature>
<dbReference type="InterPro" id="IPR036465">
    <property type="entry name" value="vWFA_dom_sf"/>
</dbReference>
<evidence type="ECO:0000256" key="1">
    <source>
        <dbReference type="SAM" id="Phobius"/>
    </source>
</evidence>
<accession>A0ABT0PEG9</accession>
<dbReference type="InterPro" id="IPR050768">
    <property type="entry name" value="UPF0353/GerABKA_families"/>
</dbReference>
<name>A0ABT0PEG9_9GAMM</name>